<protein>
    <submittedName>
        <fullName evidence="1">Uncharacterized protein</fullName>
    </submittedName>
</protein>
<dbReference type="OMA" id="PCCLYTE"/>
<name>A0A100I5J1_ASPNG</name>
<dbReference type="AlphaFoldDB" id="A0A100I5J1"/>
<reference evidence="2" key="1">
    <citation type="journal article" date="2016" name="Genome Announc.">
        <title>Draft genome sequence of Aspergillus niger strain An76.</title>
        <authorList>
            <person name="Gong W."/>
            <person name="Cheng Z."/>
            <person name="Zhang H."/>
            <person name="Liu L."/>
            <person name="Gao P."/>
            <person name="Wang L."/>
        </authorList>
    </citation>
    <scope>NUCLEOTIDE SEQUENCE [LARGE SCALE GENOMIC DNA]</scope>
    <source>
        <strain evidence="2">An76</strain>
    </source>
</reference>
<sequence>MDVALNAALCQLGFQPQDILDRLELGHLPMWTNALQWKFNGEGHRFGLEQFNHLTSDFDAILHTPCCLYTEKAMATYPETHVILNTRDVDG</sequence>
<proteinExistence type="predicted"/>
<dbReference type="Pfam" id="PF17784">
    <property type="entry name" value="Sulfotransfer_4"/>
    <property type="match status" value="1"/>
</dbReference>
<comment type="caution">
    <text evidence="1">The sequence shown here is derived from an EMBL/GenBank/DDBJ whole genome shotgun (WGS) entry which is preliminary data.</text>
</comment>
<accession>A0A100I5J1</accession>
<dbReference type="InterPro" id="IPR027417">
    <property type="entry name" value="P-loop_NTPase"/>
</dbReference>
<evidence type="ECO:0000313" key="1">
    <source>
        <dbReference type="EMBL" id="GAQ34525.1"/>
    </source>
</evidence>
<dbReference type="Gene3D" id="3.40.50.300">
    <property type="entry name" value="P-loop containing nucleotide triphosphate hydrolases"/>
    <property type="match status" value="1"/>
</dbReference>
<dbReference type="OrthoDB" id="408152at2759"/>
<gene>
    <name evidence="1" type="ORF">ABL_00743</name>
</gene>
<organism evidence="1 2">
    <name type="scientific">Aspergillus niger</name>
    <dbReference type="NCBI Taxonomy" id="5061"/>
    <lineage>
        <taxon>Eukaryota</taxon>
        <taxon>Fungi</taxon>
        <taxon>Dikarya</taxon>
        <taxon>Ascomycota</taxon>
        <taxon>Pezizomycotina</taxon>
        <taxon>Eurotiomycetes</taxon>
        <taxon>Eurotiomycetidae</taxon>
        <taxon>Eurotiales</taxon>
        <taxon>Aspergillaceae</taxon>
        <taxon>Aspergillus</taxon>
        <taxon>Aspergillus subgen. Circumdati</taxon>
    </lineage>
</organism>
<dbReference type="EMBL" id="BCMY01000001">
    <property type="protein sequence ID" value="GAQ34525.1"/>
    <property type="molecule type" value="Genomic_DNA"/>
</dbReference>
<evidence type="ECO:0000313" key="2">
    <source>
        <dbReference type="Proteomes" id="UP000068243"/>
    </source>
</evidence>
<dbReference type="InterPro" id="IPR040632">
    <property type="entry name" value="Sulfotransfer_4"/>
</dbReference>
<dbReference type="Proteomes" id="UP000068243">
    <property type="component" value="Unassembled WGS sequence"/>
</dbReference>